<dbReference type="AlphaFoldDB" id="X1TUW0"/>
<sequence>CEWSPDECECGRTFRLLKGGVVGRADDITKVKGVLLAPSSIEEVVRSIPELGDEYEVIVAKKGDIDDITLKVELVPGQENNADAIKNKLVDQLRVKTGLGYNLEFHQYGSLPRYDVKAKRFKDLRHKE</sequence>
<dbReference type="PANTHER" id="PTHR43845:SF1">
    <property type="entry name" value="BLR5969 PROTEIN"/>
    <property type="match status" value="1"/>
</dbReference>
<dbReference type="InterPro" id="IPR045851">
    <property type="entry name" value="AMP-bd_C_sf"/>
</dbReference>
<dbReference type="InterPro" id="IPR028154">
    <property type="entry name" value="AMP-dep_Lig_C"/>
</dbReference>
<organism evidence="2">
    <name type="scientific">marine sediment metagenome</name>
    <dbReference type="NCBI Taxonomy" id="412755"/>
    <lineage>
        <taxon>unclassified sequences</taxon>
        <taxon>metagenomes</taxon>
        <taxon>ecological metagenomes</taxon>
    </lineage>
</organism>
<dbReference type="SUPFAM" id="SSF56801">
    <property type="entry name" value="Acetyl-CoA synthetase-like"/>
    <property type="match status" value="1"/>
</dbReference>
<proteinExistence type="predicted"/>
<evidence type="ECO:0000313" key="2">
    <source>
        <dbReference type="EMBL" id="GAJ09009.1"/>
    </source>
</evidence>
<reference evidence="2" key="1">
    <citation type="journal article" date="2014" name="Front. Microbiol.">
        <title>High frequency of phylogenetically diverse reductive dehalogenase-homologous genes in deep subseafloor sedimentary metagenomes.</title>
        <authorList>
            <person name="Kawai M."/>
            <person name="Futagami T."/>
            <person name="Toyoda A."/>
            <person name="Takaki Y."/>
            <person name="Nishi S."/>
            <person name="Hori S."/>
            <person name="Arai W."/>
            <person name="Tsubouchi T."/>
            <person name="Morono Y."/>
            <person name="Uchiyama I."/>
            <person name="Ito T."/>
            <person name="Fujiyama A."/>
            <person name="Inagaki F."/>
            <person name="Takami H."/>
        </authorList>
    </citation>
    <scope>NUCLEOTIDE SEQUENCE</scope>
    <source>
        <strain evidence="2">Expedition CK06-06</strain>
    </source>
</reference>
<dbReference type="PANTHER" id="PTHR43845">
    <property type="entry name" value="BLR5969 PROTEIN"/>
    <property type="match status" value="1"/>
</dbReference>
<dbReference type="Pfam" id="PF14535">
    <property type="entry name" value="AMP-binding_C_2"/>
    <property type="match status" value="1"/>
</dbReference>
<dbReference type="EMBL" id="BARW01033369">
    <property type="protein sequence ID" value="GAJ09009.1"/>
    <property type="molecule type" value="Genomic_DNA"/>
</dbReference>
<evidence type="ECO:0000259" key="1">
    <source>
        <dbReference type="Pfam" id="PF14535"/>
    </source>
</evidence>
<name>X1TUW0_9ZZZZ</name>
<protein>
    <recommendedName>
        <fullName evidence="1">AMP-dependent ligase C-terminal domain-containing protein</fullName>
    </recommendedName>
</protein>
<comment type="caution">
    <text evidence="2">The sequence shown here is derived from an EMBL/GenBank/DDBJ whole genome shotgun (WGS) entry which is preliminary data.</text>
</comment>
<dbReference type="Gene3D" id="3.30.300.30">
    <property type="match status" value="1"/>
</dbReference>
<gene>
    <name evidence="2" type="ORF">S12H4_52567</name>
</gene>
<feature type="non-terminal residue" evidence="2">
    <location>
        <position position="1"/>
    </location>
</feature>
<accession>X1TUW0</accession>
<feature type="domain" description="AMP-dependent ligase C-terminal" evidence="1">
    <location>
        <begin position="33"/>
        <end position="125"/>
    </location>
</feature>